<dbReference type="GO" id="GO:0032259">
    <property type="term" value="P:methylation"/>
    <property type="evidence" value="ECO:0007669"/>
    <property type="project" value="UniProtKB-KW"/>
</dbReference>
<dbReference type="InterPro" id="IPR013216">
    <property type="entry name" value="Methyltransf_11"/>
</dbReference>
<organism evidence="6">
    <name type="scientific">Alexandrium monilatum</name>
    <dbReference type="NCBI Taxonomy" id="311494"/>
    <lineage>
        <taxon>Eukaryota</taxon>
        <taxon>Sar</taxon>
        <taxon>Alveolata</taxon>
        <taxon>Dinophyceae</taxon>
        <taxon>Gonyaulacales</taxon>
        <taxon>Pyrocystaceae</taxon>
        <taxon>Alexandrium</taxon>
    </lineage>
</organism>
<dbReference type="Pfam" id="PF08241">
    <property type="entry name" value="Methyltransf_11"/>
    <property type="match status" value="1"/>
</dbReference>
<evidence type="ECO:0000313" key="6">
    <source>
        <dbReference type="EMBL" id="CAE4579582.1"/>
    </source>
</evidence>
<dbReference type="PANTHER" id="PTHR12176">
    <property type="entry name" value="SAM-DEPENDENT METHYLTRANSFERASE SUPERFAMILY PROTEIN"/>
    <property type="match status" value="1"/>
</dbReference>
<proteinExistence type="inferred from homology"/>
<comment type="similarity">
    <text evidence="1">Belongs to the methyltransferase superfamily.</text>
</comment>
<keyword evidence="3" id="KW-0808">Transferase</keyword>
<gene>
    <name evidence="6" type="ORF">AMON00008_LOCUS18319</name>
</gene>
<keyword evidence="2" id="KW-0489">Methyltransferase</keyword>
<feature type="signal peptide" evidence="4">
    <location>
        <begin position="1"/>
        <end position="22"/>
    </location>
</feature>
<feature type="chain" id="PRO_5031259676" description="Methyltransferase type 11 domain-containing protein" evidence="4">
    <location>
        <begin position="23"/>
        <end position="234"/>
    </location>
</feature>
<dbReference type="GO" id="GO:0008757">
    <property type="term" value="F:S-adenosylmethionine-dependent methyltransferase activity"/>
    <property type="evidence" value="ECO:0007669"/>
    <property type="project" value="InterPro"/>
</dbReference>
<evidence type="ECO:0000256" key="1">
    <source>
        <dbReference type="ARBA" id="ARBA00008361"/>
    </source>
</evidence>
<dbReference type="EMBL" id="HBNR01027054">
    <property type="protein sequence ID" value="CAE4579582.1"/>
    <property type="molecule type" value="Transcribed_RNA"/>
</dbReference>
<evidence type="ECO:0000256" key="2">
    <source>
        <dbReference type="ARBA" id="ARBA00022603"/>
    </source>
</evidence>
<reference evidence="6" key="1">
    <citation type="submission" date="2021-01" db="EMBL/GenBank/DDBJ databases">
        <authorList>
            <person name="Corre E."/>
            <person name="Pelletier E."/>
            <person name="Niang G."/>
            <person name="Scheremetjew M."/>
            <person name="Finn R."/>
            <person name="Kale V."/>
            <person name="Holt S."/>
            <person name="Cochrane G."/>
            <person name="Meng A."/>
            <person name="Brown T."/>
            <person name="Cohen L."/>
        </authorList>
    </citation>
    <scope>NUCLEOTIDE SEQUENCE</scope>
    <source>
        <strain evidence="6">CCMP3105</strain>
    </source>
</reference>
<sequence length="234" mass="24298">MALGRARRLLAVGGAALGAVAAQPLGAAAAAVAVDSAGATEVEAGDWSDVYWEHELQRRPAHEWYNVSWPQVRHLFDAEASLLHVGCGTSSWPAAMAAEGREAVHLDGSAALVAELRRRQPELRFEVADAKALPFDDNSFDAVAEKGLLDALLLTSLADATQAALEMYRVLRPGGSLVSLTAYGGPGEEGPVLGAAPWATQVYADVLPTESGHGPVGAYVCTKSDGGGARDSLA</sequence>
<evidence type="ECO:0000256" key="4">
    <source>
        <dbReference type="SAM" id="SignalP"/>
    </source>
</evidence>
<keyword evidence="4" id="KW-0732">Signal</keyword>
<name>A0A7S4V6L2_9DINO</name>
<dbReference type="CDD" id="cd02440">
    <property type="entry name" value="AdoMet_MTases"/>
    <property type="match status" value="1"/>
</dbReference>
<evidence type="ECO:0000259" key="5">
    <source>
        <dbReference type="Pfam" id="PF08241"/>
    </source>
</evidence>
<dbReference type="AlphaFoldDB" id="A0A7S4V6L2"/>
<dbReference type="SUPFAM" id="SSF53335">
    <property type="entry name" value="S-adenosyl-L-methionine-dependent methyltransferases"/>
    <property type="match status" value="1"/>
</dbReference>
<dbReference type="InterPro" id="IPR029063">
    <property type="entry name" value="SAM-dependent_MTases_sf"/>
</dbReference>
<accession>A0A7S4V6L2</accession>
<dbReference type="InterPro" id="IPR051419">
    <property type="entry name" value="Lys/N-term_MeTrsfase_sf"/>
</dbReference>
<evidence type="ECO:0000256" key="3">
    <source>
        <dbReference type="ARBA" id="ARBA00022679"/>
    </source>
</evidence>
<dbReference type="Gene3D" id="3.40.50.150">
    <property type="entry name" value="Vaccinia Virus protein VP39"/>
    <property type="match status" value="1"/>
</dbReference>
<feature type="domain" description="Methyltransferase type 11" evidence="5">
    <location>
        <begin position="83"/>
        <end position="178"/>
    </location>
</feature>
<protein>
    <recommendedName>
        <fullName evidence="5">Methyltransferase type 11 domain-containing protein</fullName>
    </recommendedName>
</protein>